<dbReference type="Pfam" id="PF04325">
    <property type="entry name" value="DUF465"/>
    <property type="match status" value="1"/>
</dbReference>
<evidence type="ECO:0000313" key="1">
    <source>
        <dbReference type="EMBL" id="NSL56555.1"/>
    </source>
</evidence>
<reference evidence="1 2" key="1">
    <citation type="submission" date="2020-06" db="EMBL/GenBank/DDBJ databases">
        <title>Draft genome of Uliginosibacterium sp. IMCC34675.</title>
        <authorList>
            <person name="Song J."/>
        </authorList>
    </citation>
    <scope>NUCLEOTIDE SEQUENCE [LARGE SCALE GENOMIC DNA]</scope>
    <source>
        <strain evidence="1 2">IMCC34675</strain>
    </source>
</reference>
<dbReference type="InterPro" id="IPR038444">
    <property type="entry name" value="DUF465_sf"/>
</dbReference>
<dbReference type="EMBL" id="JABCSC020000004">
    <property type="protein sequence ID" value="NSL56555.1"/>
    <property type="molecule type" value="Genomic_DNA"/>
</dbReference>
<comment type="caution">
    <text evidence="1">The sequence shown here is derived from an EMBL/GenBank/DDBJ whole genome shotgun (WGS) entry which is preliminary data.</text>
</comment>
<dbReference type="InterPro" id="IPR007420">
    <property type="entry name" value="DUF465"/>
</dbReference>
<dbReference type="Proteomes" id="UP000778523">
    <property type="component" value="Unassembled WGS sequence"/>
</dbReference>
<protein>
    <submittedName>
        <fullName evidence="1">YdcH family protein</fullName>
    </submittedName>
</protein>
<name>A0ABX2III4_9RHOO</name>
<dbReference type="RefSeq" id="WP_101944191.1">
    <property type="nucleotide sequence ID" value="NZ_JABCSC020000004.1"/>
</dbReference>
<proteinExistence type="predicted"/>
<keyword evidence="2" id="KW-1185">Reference proteome</keyword>
<gene>
    <name evidence="1" type="ORF">HJ583_016090</name>
</gene>
<sequence length="70" mass="8133">MSDMFQAAMSLSHRLDTLRAEHRELDEAISRLCNGESEDEVMVRRLKKRKLLVKDRINIIEHTLGPETQA</sequence>
<organism evidence="1 2">
    <name type="scientific">Uliginosibacterium aquaticum</name>
    <dbReference type="NCBI Taxonomy" id="2731212"/>
    <lineage>
        <taxon>Bacteria</taxon>
        <taxon>Pseudomonadati</taxon>
        <taxon>Pseudomonadota</taxon>
        <taxon>Betaproteobacteria</taxon>
        <taxon>Rhodocyclales</taxon>
        <taxon>Zoogloeaceae</taxon>
        <taxon>Uliginosibacterium</taxon>
    </lineage>
</organism>
<dbReference type="Gene3D" id="6.10.280.50">
    <property type="match status" value="1"/>
</dbReference>
<accession>A0ABX2III4</accession>
<evidence type="ECO:0000313" key="2">
    <source>
        <dbReference type="Proteomes" id="UP000778523"/>
    </source>
</evidence>